<evidence type="ECO:0000313" key="4">
    <source>
        <dbReference type="Proteomes" id="UP000000226"/>
    </source>
</evidence>
<evidence type="ECO:0000313" key="3">
    <source>
        <dbReference type="EMBL" id="ESW11877.1"/>
    </source>
</evidence>
<gene>
    <name evidence="3" type="ORF">PHAVU_008G066500g</name>
</gene>
<accession>V7B1U7</accession>
<dbReference type="OrthoDB" id="1422090at2759"/>
<feature type="domain" description="Disease resistance protein winged helix" evidence="2">
    <location>
        <begin position="125"/>
        <end position="187"/>
    </location>
</feature>
<dbReference type="Pfam" id="PF23559">
    <property type="entry name" value="WHD_DRP"/>
    <property type="match status" value="1"/>
</dbReference>
<proteinExistence type="predicted"/>
<organism evidence="3 4">
    <name type="scientific">Phaseolus vulgaris</name>
    <name type="common">Kidney bean</name>
    <name type="synonym">French bean</name>
    <dbReference type="NCBI Taxonomy" id="3885"/>
    <lineage>
        <taxon>Eukaryota</taxon>
        <taxon>Viridiplantae</taxon>
        <taxon>Streptophyta</taxon>
        <taxon>Embryophyta</taxon>
        <taxon>Tracheophyta</taxon>
        <taxon>Spermatophyta</taxon>
        <taxon>Magnoliopsida</taxon>
        <taxon>eudicotyledons</taxon>
        <taxon>Gunneridae</taxon>
        <taxon>Pentapetalae</taxon>
        <taxon>rosids</taxon>
        <taxon>fabids</taxon>
        <taxon>Fabales</taxon>
        <taxon>Fabaceae</taxon>
        <taxon>Papilionoideae</taxon>
        <taxon>50 kb inversion clade</taxon>
        <taxon>NPAAA clade</taxon>
        <taxon>indigoferoid/millettioid clade</taxon>
        <taxon>Phaseoleae</taxon>
        <taxon>Phaseolus</taxon>
    </lineage>
</organism>
<dbReference type="EMBL" id="CM002295">
    <property type="protein sequence ID" value="ESW11877.1"/>
    <property type="molecule type" value="Genomic_DNA"/>
</dbReference>
<dbReference type="Gramene" id="ESW11877">
    <property type="protein sequence ID" value="ESW11877"/>
    <property type="gene ID" value="PHAVU_008G066500g"/>
</dbReference>
<dbReference type="Proteomes" id="UP000000226">
    <property type="component" value="Chromosome 8"/>
</dbReference>
<dbReference type="AlphaFoldDB" id="V7B1U7"/>
<keyword evidence="4" id="KW-1185">Reference proteome</keyword>
<sequence length="245" mass="28734">MSIRTNKMKAVPVLLKQLMTTRNKFHERGRDESFEGKLEKLRLEVNKIKDVFARVKKNEEELLDTLAEVHGHLRKLDRRKLDEDMDDICKRIIDSAHKLLPMDAFDDLSKEEDHKGCLSSLLFLPENVVIRKSSAINLWIGEGFIRGTMNKTTQELGEDVIDDLLKFNVIVRYGNGKGSTINKFRIHPNFRRQSKLYVEHRKLYLEVSHYGEIELSRLQLKQKEVTLGDRYFGFRYTIFNVVQVI</sequence>
<evidence type="ECO:0000259" key="2">
    <source>
        <dbReference type="Pfam" id="PF23559"/>
    </source>
</evidence>
<reference evidence="4" key="1">
    <citation type="journal article" date="2014" name="Nat. Genet.">
        <title>A reference genome for common bean and genome-wide analysis of dual domestications.</title>
        <authorList>
            <person name="Schmutz J."/>
            <person name="McClean P.E."/>
            <person name="Mamidi S."/>
            <person name="Wu G.A."/>
            <person name="Cannon S.B."/>
            <person name="Grimwood J."/>
            <person name="Jenkins J."/>
            <person name="Shu S."/>
            <person name="Song Q."/>
            <person name="Chavarro C."/>
            <person name="Torres-Torres M."/>
            <person name="Geffroy V."/>
            <person name="Moghaddam S.M."/>
            <person name="Gao D."/>
            <person name="Abernathy B."/>
            <person name="Barry K."/>
            <person name="Blair M."/>
            <person name="Brick M.A."/>
            <person name="Chovatia M."/>
            <person name="Gepts P."/>
            <person name="Goodstein D.M."/>
            <person name="Gonzales M."/>
            <person name="Hellsten U."/>
            <person name="Hyten D.L."/>
            <person name="Jia G."/>
            <person name="Kelly J.D."/>
            <person name="Kudrna D."/>
            <person name="Lee R."/>
            <person name="Richard M.M."/>
            <person name="Miklas P.N."/>
            <person name="Osorno J.M."/>
            <person name="Rodrigues J."/>
            <person name="Thareau V."/>
            <person name="Urrea C.A."/>
            <person name="Wang M."/>
            <person name="Yu Y."/>
            <person name="Zhang M."/>
            <person name="Wing R.A."/>
            <person name="Cregan P.B."/>
            <person name="Rokhsar D.S."/>
            <person name="Jackson S.A."/>
        </authorList>
    </citation>
    <scope>NUCLEOTIDE SEQUENCE [LARGE SCALE GENOMIC DNA]</scope>
    <source>
        <strain evidence="4">cv. G19833</strain>
    </source>
</reference>
<evidence type="ECO:0000256" key="1">
    <source>
        <dbReference type="ARBA" id="ARBA00022737"/>
    </source>
</evidence>
<keyword evidence="1" id="KW-0677">Repeat</keyword>
<name>V7B1U7_PHAVU</name>
<dbReference type="InterPro" id="IPR058922">
    <property type="entry name" value="WHD_DRP"/>
</dbReference>
<protein>
    <recommendedName>
        <fullName evidence="2">Disease resistance protein winged helix domain-containing protein</fullName>
    </recommendedName>
</protein>